<dbReference type="SUPFAM" id="SSF52540">
    <property type="entry name" value="P-loop containing nucleoside triphosphate hydrolases"/>
    <property type="match status" value="1"/>
</dbReference>
<evidence type="ECO:0000256" key="10">
    <source>
        <dbReference type="SAM" id="MobiDB-lite"/>
    </source>
</evidence>
<dbReference type="PROSITE" id="PS00211">
    <property type="entry name" value="ABC_TRANSPORTER_1"/>
    <property type="match status" value="1"/>
</dbReference>
<evidence type="ECO:0000259" key="11">
    <source>
        <dbReference type="PROSITE" id="PS50893"/>
    </source>
</evidence>
<dbReference type="SMART" id="SM00382">
    <property type="entry name" value="AAA"/>
    <property type="match status" value="1"/>
</dbReference>
<dbReference type="InterPro" id="IPR005286">
    <property type="entry name" value="Cell_div_FtsE"/>
</dbReference>
<dbReference type="GO" id="GO:0051301">
    <property type="term" value="P:cell division"/>
    <property type="evidence" value="ECO:0007669"/>
    <property type="project" value="UniProtKB-KW"/>
</dbReference>
<accession>A0ABW2ZRF8</accession>
<proteinExistence type="inferred from homology"/>
<dbReference type="InterPro" id="IPR003593">
    <property type="entry name" value="AAA+_ATPase"/>
</dbReference>
<comment type="similarity">
    <text evidence="1 9">Belongs to the ABC transporter superfamily.</text>
</comment>
<comment type="function">
    <text evidence="9">Part of the ABC transporter FtsEX involved in cellular division.</text>
</comment>
<evidence type="ECO:0000256" key="8">
    <source>
        <dbReference type="ARBA" id="ARBA00023306"/>
    </source>
</evidence>
<dbReference type="PANTHER" id="PTHR24220:SF470">
    <property type="entry name" value="CELL DIVISION ATP-BINDING PROTEIN FTSE"/>
    <property type="match status" value="1"/>
</dbReference>
<dbReference type="EMBL" id="JBHTIM010000001">
    <property type="protein sequence ID" value="MFD0781233.1"/>
    <property type="molecule type" value="Genomic_DNA"/>
</dbReference>
<evidence type="ECO:0000256" key="3">
    <source>
        <dbReference type="ARBA" id="ARBA00022475"/>
    </source>
</evidence>
<dbReference type="InterPro" id="IPR003439">
    <property type="entry name" value="ABC_transporter-like_ATP-bd"/>
</dbReference>
<keyword evidence="7 9" id="KW-0472">Membrane</keyword>
<dbReference type="InterPro" id="IPR015854">
    <property type="entry name" value="ABC_transpr_LolD-like"/>
</dbReference>
<organism evidence="12 13">
    <name type="scientific">Microbacterium koreense</name>
    <dbReference type="NCBI Taxonomy" id="323761"/>
    <lineage>
        <taxon>Bacteria</taxon>
        <taxon>Bacillati</taxon>
        <taxon>Actinomycetota</taxon>
        <taxon>Actinomycetes</taxon>
        <taxon>Micrococcales</taxon>
        <taxon>Microbacteriaceae</taxon>
        <taxon>Microbacterium</taxon>
    </lineage>
</organism>
<name>A0ABW2ZRF8_9MICO</name>
<feature type="compositionally biased region" description="Low complexity" evidence="10">
    <location>
        <begin position="316"/>
        <end position="337"/>
    </location>
</feature>
<dbReference type="PROSITE" id="PS50893">
    <property type="entry name" value="ABC_TRANSPORTER_2"/>
    <property type="match status" value="1"/>
</dbReference>
<dbReference type="InterPro" id="IPR017871">
    <property type="entry name" value="ABC_transporter-like_CS"/>
</dbReference>
<evidence type="ECO:0000256" key="7">
    <source>
        <dbReference type="ARBA" id="ARBA00023136"/>
    </source>
</evidence>
<evidence type="ECO:0000313" key="13">
    <source>
        <dbReference type="Proteomes" id="UP001597042"/>
    </source>
</evidence>
<dbReference type="Gene3D" id="3.40.50.300">
    <property type="entry name" value="P-loop containing nucleotide triphosphate hydrolases"/>
    <property type="match status" value="1"/>
</dbReference>
<evidence type="ECO:0000256" key="9">
    <source>
        <dbReference type="RuleBase" id="RU365094"/>
    </source>
</evidence>
<comment type="subcellular location">
    <subcellularLocation>
        <location evidence="9">Cell membrane</location>
        <topology evidence="9">Peripheral membrane protein</topology>
        <orientation evidence="9">Cytoplasmic side</orientation>
    </subcellularLocation>
</comment>
<keyword evidence="5 9" id="KW-0547">Nucleotide-binding</keyword>
<keyword evidence="8 9" id="KW-0131">Cell cycle</keyword>
<reference evidence="13" key="1">
    <citation type="journal article" date="2019" name="Int. J. Syst. Evol. Microbiol.">
        <title>The Global Catalogue of Microorganisms (GCM) 10K type strain sequencing project: providing services to taxonomists for standard genome sequencing and annotation.</title>
        <authorList>
            <consortium name="The Broad Institute Genomics Platform"/>
            <consortium name="The Broad Institute Genome Sequencing Center for Infectious Disease"/>
            <person name="Wu L."/>
            <person name="Ma J."/>
        </authorList>
    </citation>
    <scope>NUCLEOTIDE SEQUENCE [LARGE SCALE GENOMIC DNA]</scope>
    <source>
        <strain evidence="13">CCUG 50754</strain>
    </source>
</reference>
<dbReference type="RefSeq" id="WP_378749979.1">
    <property type="nucleotide sequence ID" value="NZ_JBHSSV010000002.1"/>
</dbReference>
<feature type="compositionally biased region" description="Acidic residues" evidence="10">
    <location>
        <begin position="377"/>
        <end position="386"/>
    </location>
</feature>
<evidence type="ECO:0000256" key="6">
    <source>
        <dbReference type="ARBA" id="ARBA00022840"/>
    </source>
</evidence>
<dbReference type="PANTHER" id="PTHR24220">
    <property type="entry name" value="IMPORT ATP-BINDING PROTEIN"/>
    <property type="match status" value="1"/>
</dbReference>
<keyword evidence="3 9" id="KW-1003">Cell membrane</keyword>
<evidence type="ECO:0000256" key="1">
    <source>
        <dbReference type="ARBA" id="ARBA00005417"/>
    </source>
</evidence>
<sequence>MIRFENVTKRFRGTPRPALNEVDFEVQRGEFVFLVGASGSGKSSCLRLILREETASAGRVVVLGRDLRTLSNRKVPYFRRHIGAVFQDFRLLPNKTVFQNVAFTLQVIGSSRGFVQQAVPEALALVGLAGKEKRFPHELSGGEQQRVAIARALVNRPQVLLADEPTGNLDPATSVDIMQLLARINAGGTTVVMATHEAGFVDQMQRRVIELRHGEMIRDERHGGYGDTSGLPSLAPAAEKGAASVAALTAVLELHREIVETGAVEPLAVDAAIEAAAAAAEPALEARTVEASESAIAESAAALGDDGEAPDPLTPDPTTTDAAAADDAAPQAVEPAPGRGPEPSPVARTNPIPVVESIEMDVQELGLADRLGLRDGEPDDEVGPTS</sequence>
<keyword evidence="6 9" id="KW-0067">ATP-binding</keyword>
<feature type="domain" description="ABC transporter" evidence="11">
    <location>
        <begin position="2"/>
        <end position="238"/>
    </location>
</feature>
<dbReference type="NCBIfam" id="TIGR02673">
    <property type="entry name" value="FtsE"/>
    <property type="match status" value="1"/>
</dbReference>
<feature type="region of interest" description="Disordered" evidence="10">
    <location>
        <begin position="301"/>
        <end position="386"/>
    </location>
</feature>
<evidence type="ECO:0000256" key="2">
    <source>
        <dbReference type="ARBA" id="ARBA00020019"/>
    </source>
</evidence>
<dbReference type="GO" id="GO:0005524">
    <property type="term" value="F:ATP binding"/>
    <property type="evidence" value="ECO:0007669"/>
    <property type="project" value="UniProtKB-KW"/>
</dbReference>
<gene>
    <name evidence="9 12" type="primary">ftsE</name>
    <name evidence="12" type="ORF">ACFQZV_07950</name>
</gene>
<dbReference type="Proteomes" id="UP001597042">
    <property type="component" value="Unassembled WGS sequence"/>
</dbReference>
<dbReference type="Pfam" id="PF00005">
    <property type="entry name" value="ABC_tran"/>
    <property type="match status" value="1"/>
</dbReference>
<keyword evidence="13" id="KW-1185">Reference proteome</keyword>
<dbReference type="InterPro" id="IPR027417">
    <property type="entry name" value="P-loop_NTPase"/>
</dbReference>
<evidence type="ECO:0000256" key="4">
    <source>
        <dbReference type="ARBA" id="ARBA00022618"/>
    </source>
</evidence>
<protein>
    <recommendedName>
        <fullName evidence="2 9">Cell division ATP-binding protein FtsE</fullName>
    </recommendedName>
</protein>
<comment type="subunit">
    <text evidence="9">Homodimer. Forms a membrane-associated complex with FtsX.</text>
</comment>
<comment type="caution">
    <text evidence="12">The sequence shown here is derived from an EMBL/GenBank/DDBJ whole genome shotgun (WGS) entry which is preliminary data.</text>
</comment>
<keyword evidence="4 9" id="KW-0132">Cell division</keyword>
<evidence type="ECO:0000313" key="12">
    <source>
        <dbReference type="EMBL" id="MFD0781233.1"/>
    </source>
</evidence>
<evidence type="ECO:0000256" key="5">
    <source>
        <dbReference type="ARBA" id="ARBA00022741"/>
    </source>
</evidence>